<protein>
    <submittedName>
        <fullName evidence="2">Uncharacterized protein DDB_G0290685-like</fullName>
    </submittedName>
</protein>
<evidence type="ECO:0000256" key="1">
    <source>
        <dbReference type="SAM" id="MobiDB-lite"/>
    </source>
</evidence>
<dbReference type="KEGG" id="pxu:106125971"/>
<proteinExistence type="predicted"/>
<feature type="region of interest" description="Disordered" evidence="1">
    <location>
        <begin position="224"/>
        <end position="274"/>
    </location>
</feature>
<feature type="compositionally biased region" description="Acidic residues" evidence="1">
    <location>
        <begin position="126"/>
        <end position="166"/>
    </location>
</feature>
<reference evidence="2" key="1">
    <citation type="submission" date="2025-08" db="UniProtKB">
        <authorList>
            <consortium name="RefSeq"/>
        </authorList>
    </citation>
    <scope>IDENTIFICATION</scope>
</reference>
<dbReference type="Gene3D" id="3.30.60.30">
    <property type="match status" value="1"/>
</dbReference>
<organism evidence="2">
    <name type="scientific">Papilio xuthus</name>
    <name type="common">Asian swallowtail butterfly</name>
    <dbReference type="NCBI Taxonomy" id="66420"/>
    <lineage>
        <taxon>Eukaryota</taxon>
        <taxon>Metazoa</taxon>
        <taxon>Ecdysozoa</taxon>
        <taxon>Arthropoda</taxon>
        <taxon>Hexapoda</taxon>
        <taxon>Insecta</taxon>
        <taxon>Pterygota</taxon>
        <taxon>Neoptera</taxon>
        <taxon>Endopterygota</taxon>
        <taxon>Lepidoptera</taxon>
        <taxon>Glossata</taxon>
        <taxon>Ditrysia</taxon>
        <taxon>Papilionoidea</taxon>
        <taxon>Papilionidae</taxon>
        <taxon>Papilioninae</taxon>
        <taxon>Papilio</taxon>
    </lineage>
</organism>
<name>A0AAJ6ZTA7_PAPXU</name>
<feature type="compositionally biased region" description="Basic and acidic residues" evidence="1">
    <location>
        <begin position="172"/>
        <end position="189"/>
    </location>
</feature>
<feature type="region of interest" description="Disordered" evidence="1">
    <location>
        <begin position="1"/>
        <end position="212"/>
    </location>
</feature>
<sequence length="378" mass="42368">MENCKKPPIQGDKDNKRSKRSPKIATKTSKNKLVVKSRRHKIPYKSNKIDYSKLYFGPQRRDISEEDNVEENPEEGSERLNAESVEEINISIEGNLGDGAQEMMTFKLNGEDEIQPAEDAGSNDDGPNDDQNNDGEEQVDGEAEDGGEAVDDGEAEVDGEDDEDDANVMNVDIDKEGLKHSESEEETKITKTAGIDDEEPNIDGVHLQYSPPEYDQANATSLEANDRNEEIEPQNAKIDSSTEELDEVSVKEEKPNTDSSDSDLNTDETQNSDCPTECPAREVMVCARCKAGVYRTFLSVCHLRLFSCNHPEEKLELVSRRPCILSAPFLTGMKTKGKQKDPNDEDIILKFIRCREKGDTNDPKCKFDKKDSQLRKKI</sequence>
<gene>
    <name evidence="2" type="primary">LOC106125971</name>
</gene>
<feature type="compositionally biased region" description="Acidic residues" evidence="1">
    <location>
        <begin position="64"/>
        <end position="75"/>
    </location>
</feature>
<dbReference type="Proteomes" id="UP000694872">
    <property type="component" value="Unplaced"/>
</dbReference>
<dbReference type="RefSeq" id="XP_013178839.1">
    <property type="nucleotide sequence ID" value="XM_013323385.1"/>
</dbReference>
<dbReference type="GeneID" id="106125971"/>
<accession>A0AAJ6ZTA7</accession>
<feature type="compositionally biased region" description="Basic residues" evidence="1">
    <location>
        <begin position="29"/>
        <end position="43"/>
    </location>
</feature>
<dbReference type="AlphaFoldDB" id="A0AAJ6ZTA7"/>
<evidence type="ECO:0000313" key="2">
    <source>
        <dbReference type="RefSeq" id="XP_013178839.1"/>
    </source>
</evidence>